<name>A0A915IYG5_ROMCU</name>
<reference evidence="2" key="1">
    <citation type="submission" date="2022-11" db="UniProtKB">
        <authorList>
            <consortium name="WormBaseParasite"/>
        </authorList>
    </citation>
    <scope>IDENTIFICATION</scope>
</reference>
<organism evidence="1 2">
    <name type="scientific">Romanomermis culicivorax</name>
    <name type="common">Nematode worm</name>
    <dbReference type="NCBI Taxonomy" id="13658"/>
    <lineage>
        <taxon>Eukaryota</taxon>
        <taxon>Metazoa</taxon>
        <taxon>Ecdysozoa</taxon>
        <taxon>Nematoda</taxon>
        <taxon>Enoplea</taxon>
        <taxon>Dorylaimia</taxon>
        <taxon>Mermithida</taxon>
        <taxon>Mermithoidea</taxon>
        <taxon>Mermithidae</taxon>
        <taxon>Romanomermis</taxon>
    </lineage>
</organism>
<sequence>MVAIIRGLGRIAGVAKKMGGSTVDAVGGNVVAGSTSTMSIDVNWSTVLSWASIAVGWMGVDSSIGPRARFEISSSVSFKKSVICVAVPVISDGAAGVGRANMSVDVPFVDFTCSWIYS</sequence>
<protein>
    <submittedName>
        <fullName evidence="2">Uncharacterized protein</fullName>
    </submittedName>
</protein>
<proteinExistence type="predicted"/>
<dbReference type="Proteomes" id="UP000887565">
    <property type="component" value="Unplaced"/>
</dbReference>
<dbReference type="WBParaSite" id="nRc.2.0.1.t19251-RA">
    <property type="protein sequence ID" value="nRc.2.0.1.t19251-RA"/>
    <property type="gene ID" value="nRc.2.0.1.g19251"/>
</dbReference>
<accession>A0A915IYG5</accession>
<dbReference type="AlphaFoldDB" id="A0A915IYG5"/>
<keyword evidence="1" id="KW-1185">Reference proteome</keyword>
<evidence type="ECO:0000313" key="2">
    <source>
        <dbReference type="WBParaSite" id="nRc.2.0.1.t19251-RA"/>
    </source>
</evidence>
<evidence type="ECO:0000313" key="1">
    <source>
        <dbReference type="Proteomes" id="UP000887565"/>
    </source>
</evidence>